<gene>
    <name evidence="2" type="ORF">PCON_05547</name>
</gene>
<dbReference type="EMBL" id="HF935278">
    <property type="protein sequence ID" value="CCX05960.1"/>
    <property type="molecule type" value="Genomic_DNA"/>
</dbReference>
<feature type="region of interest" description="Disordered" evidence="1">
    <location>
        <begin position="1"/>
        <end position="34"/>
    </location>
</feature>
<reference evidence="2 3" key="1">
    <citation type="journal article" date="2013" name="PLoS Genet.">
        <title>The genome and development-dependent transcriptomes of Pyronema confluens: a window into fungal evolution.</title>
        <authorList>
            <person name="Traeger S."/>
            <person name="Altegoer F."/>
            <person name="Freitag M."/>
            <person name="Gabaldon T."/>
            <person name="Kempken F."/>
            <person name="Kumar A."/>
            <person name="Marcet-Houben M."/>
            <person name="Poggeler S."/>
            <person name="Stajich J.E."/>
            <person name="Nowrousian M."/>
        </authorList>
    </citation>
    <scope>NUCLEOTIDE SEQUENCE [LARGE SCALE GENOMIC DNA]</scope>
    <source>
        <strain evidence="3">CBS 100304</strain>
        <tissue evidence="2">Vegetative mycelium</tissue>
    </source>
</reference>
<dbReference type="Proteomes" id="UP000018144">
    <property type="component" value="Unassembled WGS sequence"/>
</dbReference>
<accession>U4L7G6</accession>
<protein>
    <submittedName>
        <fullName evidence="2">Uncharacterized protein</fullName>
    </submittedName>
</protein>
<organism evidence="2 3">
    <name type="scientific">Pyronema omphalodes (strain CBS 100304)</name>
    <name type="common">Pyronema confluens</name>
    <dbReference type="NCBI Taxonomy" id="1076935"/>
    <lineage>
        <taxon>Eukaryota</taxon>
        <taxon>Fungi</taxon>
        <taxon>Dikarya</taxon>
        <taxon>Ascomycota</taxon>
        <taxon>Pezizomycotina</taxon>
        <taxon>Pezizomycetes</taxon>
        <taxon>Pezizales</taxon>
        <taxon>Pyronemataceae</taxon>
        <taxon>Pyronema</taxon>
    </lineage>
</organism>
<evidence type="ECO:0000256" key="1">
    <source>
        <dbReference type="SAM" id="MobiDB-lite"/>
    </source>
</evidence>
<sequence length="237" mass="27421">MEEGDSRDSKNRTRRQEETPEKEPRQKDLKERVLRPDELRPVDAMLINARINLLHRLLGMLTTAEEESEHRVSEIDTYQLMKNGNLLYRTNSLRSELSTILRLEVVCGVKGYGEGVMWIATVKKYWEGWERSCARLEQSRIVAMGLGQPQFAEVVLREHESIHMDLLAEGKTWMQAKLGQLIAEQEKTMITKLQSSLRNPVQNTDITPMEIEPAELDAEQSQRSPVLRGVRRFLPRV</sequence>
<dbReference type="AlphaFoldDB" id="U4L7G6"/>
<name>U4L7G6_PYROM</name>
<evidence type="ECO:0000313" key="2">
    <source>
        <dbReference type="EMBL" id="CCX05960.1"/>
    </source>
</evidence>
<evidence type="ECO:0000313" key="3">
    <source>
        <dbReference type="Proteomes" id="UP000018144"/>
    </source>
</evidence>
<proteinExistence type="predicted"/>
<keyword evidence="3" id="KW-1185">Reference proteome</keyword>